<keyword evidence="3" id="KW-1185">Reference proteome</keyword>
<evidence type="ECO:0000313" key="3">
    <source>
        <dbReference type="Proteomes" id="UP000316778"/>
    </source>
</evidence>
<dbReference type="OrthoDB" id="679248at2"/>
<gene>
    <name evidence="2" type="ORF">LX66_4320</name>
</gene>
<name>A0A562ST62_CHIJA</name>
<evidence type="ECO:0000256" key="1">
    <source>
        <dbReference type="SAM" id="MobiDB-lite"/>
    </source>
</evidence>
<protein>
    <submittedName>
        <fullName evidence="2">Uncharacterized protein</fullName>
    </submittedName>
</protein>
<proteinExistence type="predicted"/>
<sequence length="73" mass="8187">MPVRDRSIGSKGLEQGGPNMGNDYSRDLSRKAKGVDTSDIIVQNRKRKEKKTAAERSKRMPAKKQTTAVTKRK</sequence>
<feature type="compositionally biased region" description="Polar residues" evidence="1">
    <location>
        <begin position="64"/>
        <end position="73"/>
    </location>
</feature>
<evidence type="ECO:0000313" key="2">
    <source>
        <dbReference type="EMBL" id="TWI83960.1"/>
    </source>
</evidence>
<dbReference type="Proteomes" id="UP000316778">
    <property type="component" value="Unassembled WGS sequence"/>
</dbReference>
<feature type="region of interest" description="Disordered" evidence="1">
    <location>
        <begin position="1"/>
        <end position="73"/>
    </location>
</feature>
<feature type="compositionally biased region" description="Basic and acidic residues" evidence="1">
    <location>
        <begin position="24"/>
        <end position="36"/>
    </location>
</feature>
<organism evidence="2 3">
    <name type="scientific">Chitinophaga japonensis</name>
    <name type="common">Flexibacter japonensis</name>
    <dbReference type="NCBI Taxonomy" id="104662"/>
    <lineage>
        <taxon>Bacteria</taxon>
        <taxon>Pseudomonadati</taxon>
        <taxon>Bacteroidota</taxon>
        <taxon>Chitinophagia</taxon>
        <taxon>Chitinophagales</taxon>
        <taxon>Chitinophagaceae</taxon>
        <taxon>Chitinophaga</taxon>
    </lineage>
</organism>
<dbReference type="RefSeq" id="WP_145717410.1">
    <property type="nucleotide sequence ID" value="NZ_BAAAFY010000002.1"/>
</dbReference>
<accession>A0A562ST62</accession>
<dbReference type="EMBL" id="VLLG01000005">
    <property type="protein sequence ID" value="TWI83960.1"/>
    <property type="molecule type" value="Genomic_DNA"/>
</dbReference>
<reference evidence="2 3" key="1">
    <citation type="journal article" date="2013" name="Stand. Genomic Sci.">
        <title>Genomic Encyclopedia of Type Strains, Phase I: The one thousand microbial genomes (KMG-I) project.</title>
        <authorList>
            <person name="Kyrpides N.C."/>
            <person name="Woyke T."/>
            <person name="Eisen J.A."/>
            <person name="Garrity G."/>
            <person name="Lilburn T.G."/>
            <person name="Beck B.J."/>
            <person name="Whitman W.B."/>
            <person name="Hugenholtz P."/>
            <person name="Klenk H.P."/>
        </authorList>
    </citation>
    <scope>NUCLEOTIDE SEQUENCE [LARGE SCALE GENOMIC DNA]</scope>
    <source>
        <strain evidence="2 3">DSM 13484</strain>
    </source>
</reference>
<dbReference type="AlphaFoldDB" id="A0A562ST62"/>
<comment type="caution">
    <text evidence="2">The sequence shown here is derived from an EMBL/GenBank/DDBJ whole genome shotgun (WGS) entry which is preliminary data.</text>
</comment>